<dbReference type="CDD" id="cd09112">
    <property type="entry name" value="PLDc_CLS_2"/>
    <property type="match status" value="1"/>
</dbReference>
<keyword evidence="8" id="KW-0443">Lipid metabolism</keyword>
<keyword evidence="10" id="KW-0594">Phospholipid biosynthesis</keyword>
<evidence type="ECO:0000256" key="11">
    <source>
        <dbReference type="ARBA" id="ARBA00023264"/>
    </source>
</evidence>
<keyword evidence="4" id="KW-0808">Transferase</keyword>
<dbReference type="SUPFAM" id="SSF56024">
    <property type="entry name" value="Phospholipase D/nuclease"/>
    <property type="match status" value="2"/>
</dbReference>
<name>A0A1E5LGN3_9BACI</name>
<sequence>MIILTILILFIVYLTVDFYFGKRQLHRSIIKRSYPKRMMDWELFGNGHDLYDRLFQDIQSATQHIHIQFFIIKKDRISEQFLQLLMKKAAEGVTVRLLLDRIGGFRVSKNKIKQLREAGILFEHANKPRLPFLFFSIQHRNHRKVTIIDGEIGYFGGFNIGEEYLGNNPRLGFWRDFHLRITGESVRILQSEFLFDWQRETRTEVNSNELYPTALQNGTTGSTFMPSDGVGIESFLLQFINSAEKEIVIASPYYIPGKKINESLIEAANRGIQITLLVPLKADHPLVRAAAFPYFKLLLNCGVKIYRYDYGFYHGKCIIIDQRICDFGTANFDKRSFFINNELNCLIEDRIFINDILTEIHHDIIHAKPLTIEEYKARPLQQRPIEVLSSLLSGLL</sequence>
<keyword evidence="9" id="KW-0472">Membrane</keyword>
<dbReference type="InterPro" id="IPR022924">
    <property type="entry name" value="Cardiolipin_synthase"/>
</dbReference>
<evidence type="ECO:0000256" key="7">
    <source>
        <dbReference type="ARBA" id="ARBA00022989"/>
    </source>
</evidence>
<dbReference type="PROSITE" id="PS50035">
    <property type="entry name" value="PLD"/>
    <property type="match status" value="2"/>
</dbReference>
<evidence type="ECO:0000256" key="2">
    <source>
        <dbReference type="ARBA" id="ARBA00022475"/>
    </source>
</evidence>
<keyword evidence="11" id="KW-1208">Phospholipid metabolism</keyword>
<keyword evidence="15" id="KW-1185">Reference proteome</keyword>
<dbReference type="InterPro" id="IPR001736">
    <property type="entry name" value="PLipase_D/transphosphatidylase"/>
</dbReference>
<evidence type="ECO:0000256" key="5">
    <source>
        <dbReference type="ARBA" id="ARBA00022692"/>
    </source>
</evidence>
<evidence type="ECO:0000313" key="15">
    <source>
        <dbReference type="Proteomes" id="UP000095209"/>
    </source>
</evidence>
<dbReference type="Gene3D" id="3.30.870.10">
    <property type="entry name" value="Endonuclease Chain A"/>
    <property type="match status" value="2"/>
</dbReference>
<dbReference type="CDD" id="cd09110">
    <property type="entry name" value="PLDc_CLS_1"/>
    <property type="match status" value="1"/>
</dbReference>
<keyword evidence="7" id="KW-1133">Transmembrane helix</keyword>
<evidence type="ECO:0000259" key="13">
    <source>
        <dbReference type="PROSITE" id="PS50035"/>
    </source>
</evidence>
<evidence type="ECO:0000256" key="1">
    <source>
        <dbReference type="ARBA" id="ARBA00004236"/>
    </source>
</evidence>
<dbReference type="GO" id="GO:0032049">
    <property type="term" value="P:cardiolipin biosynthetic process"/>
    <property type="evidence" value="ECO:0007669"/>
    <property type="project" value="UniProtKB-UniRule"/>
</dbReference>
<reference evidence="14 15" key="1">
    <citation type="submission" date="2016-08" db="EMBL/GenBank/DDBJ databases">
        <title>Genome of Bacillus solimangrovi GH2-4.</title>
        <authorList>
            <person name="Lim S."/>
            <person name="Kim B.-C."/>
        </authorList>
    </citation>
    <scope>NUCLEOTIDE SEQUENCE [LARGE SCALE GENOMIC DNA]</scope>
    <source>
        <strain evidence="14 15">GH2-4</strain>
    </source>
</reference>
<dbReference type="InterPro" id="IPR025202">
    <property type="entry name" value="PLD-like_dom"/>
</dbReference>
<dbReference type="GO" id="GO:0008808">
    <property type="term" value="F:cardiolipin synthase activity"/>
    <property type="evidence" value="ECO:0007669"/>
    <property type="project" value="UniProtKB-UniRule"/>
</dbReference>
<dbReference type="PANTHER" id="PTHR21248:SF7">
    <property type="entry name" value="MINOR CARDIOLIPIN SYNTHASE CLSB"/>
    <property type="match status" value="1"/>
</dbReference>
<organism evidence="14 15">
    <name type="scientific">Bacillus solimangrovi</name>
    <dbReference type="NCBI Taxonomy" id="1305675"/>
    <lineage>
        <taxon>Bacteria</taxon>
        <taxon>Bacillati</taxon>
        <taxon>Bacillota</taxon>
        <taxon>Bacilli</taxon>
        <taxon>Bacillales</taxon>
        <taxon>Bacillaceae</taxon>
        <taxon>Bacillus</taxon>
    </lineage>
</organism>
<comment type="subcellular location">
    <subcellularLocation>
        <location evidence="1">Cell membrane</location>
    </subcellularLocation>
</comment>
<evidence type="ECO:0000256" key="9">
    <source>
        <dbReference type="ARBA" id="ARBA00023136"/>
    </source>
</evidence>
<dbReference type="NCBIfam" id="TIGR04265">
    <property type="entry name" value="bac_cardiolipin"/>
    <property type="match status" value="1"/>
</dbReference>
<evidence type="ECO:0000256" key="8">
    <source>
        <dbReference type="ARBA" id="ARBA00023098"/>
    </source>
</evidence>
<keyword evidence="2" id="KW-1003">Cell membrane</keyword>
<proteinExistence type="predicted"/>
<protein>
    <recommendedName>
        <fullName evidence="12">Cardiolipin synthase</fullName>
        <ecNumber evidence="12">2.7.8.-</ecNumber>
    </recommendedName>
</protein>
<accession>A0A1E5LGN3</accession>
<evidence type="ECO:0000256" key="12">
    <source>
        <dbReference type="NCBIfam" id="TIGR04265"/>
    </source>
</evidence>
<dbReference type="FunFam" id="3.30.870.10:FF:000014">
    <property type="entry name" value="Cardiolipin synthase"/>
    <property type="match status" value="1"/>
</dbReference>
<keyword evidence="3" id="KW-0444">Lipid biosynthesis</keyword>
<evidence type="ECO:0000256" key="10">
    <source>
        <dbReference type="ARBA" id="ARBA00023209"/>
    </source>
</evidence>
<gene>
    <name evidence="14" type="ORF">BFG57_12595</name>
</gene>
<dbReference type="AlphaFoldDB" id="A0A1E5LGN3"/>
<evidence type="ECO:0000313" key="14">
    <source>
        <dbReference type="EMBL" id="OEH93235.1"/>
    </source>
</evidence>
<dbReference type="SMART" id="SM00155">
    <property type="entry name" value="PLDc"/>
    <property type="match status" value="2"/>
</dbReference>
<dbReference type="STRING" id="1305675.BFG57_12595"/>
<evidence type="ECO:0000256" key="4">
    <source>
        <dbReference type="ARBA" id="ARBA00022679"/>
    </source>
</evidence>
<dbReference type="RefSeq" id="WP_069716700.1">
    <property type="nucleotide sequence ID" value="NZ_MJEH01000014.1"/>
</dbReference>
<feature type="domain" description="PLD phosphodiesterase" evidence="13">
    <location>
        <begin position="309"/>
        <end position="336"/>
    </location>
</feature>
<evidence type="ECO:0000256" key="3">
    <source>
        <dbReference type="ARBA" id="ARBA00022516"/>
    </source>
</evidence>
<dbReference type="Proteomes" id="UP000095209">
    <property type="component" value="Unassembled WGS sequence"/>
</dbReference>
<feature type="domain" description="PLD phosphodiesterase" evidence="13">
    <location>
        <begin position="137"/>
        <end position="164"/>
    </location>
</feature>
<keyword evidence="5" id="KW-0812">Transmembrane</keyword>
<keyword evidence="6" id="KW-0677">Repeat</keyword>
<dbReference type="Pfam" id="PF13091">
    <property type="entry name" value="PLDc_2"/>
    <property type="match status" value="2"/>
</dbReference>
<evidence type="ECO:0000256" key="6">
    <source>
        <dbReference type="ARBA" id="ARBA00022737"/>
    </source>
</evidence>
<comment type="caution">
    <text evidence="14">The sequence shown here is derived from an EMBL/GenBank/DDBJ whole genome shotgun (WGS) entry which is preliminary data.</text>
</comment>
<dbReference type="EMBL" id="MJEH01000014">
    <property type="protein sequence ID" value="OEH93235.1"/>
    <property type="molecule type" value="Genomic_DNA"/>
</dbReference>
<dbReference type="GO" id="GO:0005886">
    <property type="term" value="C:plasma membrane"/>
    <property type="evidence" value="ECO:0007669"/>
    <property type="project" value="UniProtKB-SubCell"/>
</dbReference>
<dbReference type="EC" id="2.7.8.-" evidence="12"/>
<dbReference type="PANTHER" id="PTHR21248">
    <property type="entry name" value="CARDIOLIPIN SYNTHASE"/>
    <property type="match status" value="1"/>
</dbReference>